<reference evidence="10" key="1">
    <citation type="submission" date="2020-12" db="UniProtKB">
        <authorList>
            <consortium name="WormBaseParasite"/>
        </authorList>
    </citation>
    <scope>IDENTIFICATION</scope>
    <source>
        <strain evidence="10">MHco3</strain>
    </source>
</reference>
<dbReference type="WBParaSite" id="HCON_00078780-00001">
    <property type="protein sequence ID" value="HCON_00078780-00001"/>
    <property type="gene ID" value="HCON_00078780"/>
</dbReference>
<evidence type="ECO:0000259" key="8">
    <source>
        <dbReference type="PROSITE" id="PS51462"/>
    </source>
</evidence>
<dbReference type="InterPro" id="IPR015797">
    <property type="entry name" value="NUDIX_hydrolase-like_dom_sf"/>
</dbReference>
<keyword evidence="6" id="KW-0460">Magnesium</keyword>
<dbReference type="Gene3D" id="3.90.79.10">
    <property type="entry name" value="Nucleoside Triphosphate Pyrophosphohydrolase"/>
    <property type="match status" value="1"/>
</dbReference>
<dbReference type="Pfam" id="PF00293">
    <property type="entry name" value="NUDIX"/>
    <property type="match status" value="1"/>
</dbReference>
<dbReference type="GO" id="GO:0046872">
    <property type="term" value="F:metal ion binding"/>
    <property type="evidence" value="ECO:0007669"/>
    <property type="project" value="UniProtKB-KW"/>
</dbReference>
<dbReference type="OMA" id="WSIWRTP"/>
<dbReference type="CDD" id="cd18870">
    <property type="entry name" value="NUDIX_AcylCoAdiphos_Nudt19"/>
    <property type="match status" value="1"/>
</dbReference>
<dbReference type="PANTHER" id="PTHR12318">
    <property type="entry name" value="TESTOSTERONE-REGULATED PROTEIN RP2"/>
    <property type="match status" value="1"/>
</dbReference>
<evidence type="ECO:0000256" key="4">
    <source>
        <dbReference type="ARBA" id="ARBA00022723"/>
    </source>
</evidence>
<evidence type="ECO:0000256" key="2">
    <source>
        <dbReference type="ARBA" id="ARBA00001946"/>
    </source>
</evidence>
<organism evidence="9 10">
    <name type="scientific">Haemonchus contortus</name>
    <name type="common">Barber pole worm</name>
    <dbReference type="NCBI Taxonomy" id="6289"/>
    <lineage>
        <taxon>Eukaryota</taxon>
        <taxon>Metazoa</taxon>
        <taxon>Ecdysozoa</taxon>
        <taxon>Nematoda</taxon>
        <taxon>Chromadorea</taxon>
        <taxon>Rhabditida</taxon>
        <taxon>Rhabditina</taxon>
        <taxon>Rhabditomorpha</taxon>
        <taxon>Strongyloidea</taxon>
        <taxon>Trichostrongylidae</taxon>
        <taxon>Haemonchus</taxon>
    </lineage>
</organism>
<sequence>MVAWKTASSVIVVSRTTGRVLVMQRGATAKFMPNALVFPGGVVTPSDEKLGHPAKIAAMRELFEETGLLLGQKESAANSRELEALQENTRKDPEQFKLACPSLPVKDLLEWNTWLTPSSYKRRYMTSFFIAQIDGEPEVRMCEREMSHYFWMAPEDCLKKASKGEVILPPPQVYELTRLSQTSGQELQNYSNKVHVMCPQNITTQSSSLIASVLPGDHLYLDEDSFNQPLRSLPSDVVHVNPHKPTHRVEYFAEPLYAQCKIYMHNLLSKYREEFHQFVTDSKNLQY</sequence>
<comment type="similarity">
    <text evidence="3">Belongs to the Nudix hydrolase family.</text>
</comment>
<evidence type="ECO:0000313" key="9">
    <source>
        <dbReference type="Proteomes" id="UP000025227"/>
    </source>
</evidence>
<dbReference type="Proteomes" id="UP000025227">
    <property type="component" value="Unplaced"/>
</dbReference>
<evidence type="ECO:0000256" key="5">
    <source>
        <dbReference type="ARBA" id="ARBA00022801"/>
    </source>
</evidence>
<dbReference type="SUPFAM" id="SSF55811">
    <property type="entry name" value="Nudix"/>
    <property type="match status" value="1"/>
</dbReference>
<dbReference type="AlphaFoldDB" id="A0A7I4YAZ7"/>
<evidence type="ECO:0000256" key="6">
    <source>
        <dbReference type="ARBA" id="ARBA00022842"/>
    </source>
</evidence>
<evidence type="ECO:0000256" key="3">
    <source>
        <dbReference type="ARBA" id="ARBA00005582"/>
    </source>
</evidence>
<dbReference type="InterPro" id="IPR000086">
    <property type="entry name" value="NUDIX_hydrolase_dom"/>
</dbReference>
<accession>A0A7I4YAZ7</accession>
<keyword evidence="9" id="KW-1185">Reference proteome</keyword>
<dbReference type="PANTHER" id="PTHR12318:SF0">
    <property type="entry name" value="ACYL-COENZYME A DIPHOSPHATASE NUDT19"/>
    <property type="match status" value="1"/>
</dbReference>
<evidence type="ECO:0000256" key="1">
    <source>
        <dbReference type="ARBA" id="ARBA00001936"/>
    </source>
</evidence>
<feature type="domain" description="Nudix hydrolase" evidence="8">
    <location>
        <begin position="3"/>
        <end position="174"/>
    </location>
</feature>
<dbReference type="InterPro" id="IPR039121">
    <property type="entry name" value="NUDT19"/>
</dbReference>
<comment type="cofactor">
    <cofactor evidence="2">
        <name>Mg(2+)</name>
        <dbReference type="ChEBI" id="CHEBI:18420"/>
    </cofactor>
</comment>
<protein>
    <submittedName>
        <fullName evidence="10">Nudix hydrolase domain-containing protein</fullName>
    </submittedName>
</protein>
<comment type="cofactor">
    <cofactor evidence="1">
        <name>Mn(2+)</name>
        <dbReference type="ChEBI" id="CHEBI:29035"/>
    </cofactor>
</comment>
<name>A0A7I4YAZ7_HAECO</name>
<keyword evidence="4" id="KW-0479">Metal-binding</keyword>
<dbReference type="PROSITE" id="PS51462">
    <property type="entry name" value="NUDIX"/>
    <property type="match status" value="1"/>
</dbReference>
<dbReference type="GO" id="GO:0005739">
    <property type="term" value="C:mitochondrion"/>
    <property type="evidence" value="ECO:0007669"/>
    <property type="project" value="TreeGrafter"/>
</dbReference>
<dbReference type="GO" id="GO:0016818">
    <property type="term" value="F:hydrolase activity, acting on acid anhydrides, in phosphorus-containing anhydrides"/>
    <property type="evidence" value="ECO:0007669"/>
    <property type="project" value="InterPro"/>
</dbReference>
<keyword evidence="7" id="KW-0464">Manganese</keyword>
<proteinExistence type="inferred from homology"/>
<keyword evidence="5" id="KW-0378">Hydrolase</keyword>
<evidence type="ECO:0000313" key="10">
    <source>
        <dbReference type="WBParaSite" id="HCON_00078780-00001"/>
    </source>
</evidence>
<dbReference type="OrthoDB" id="1695362at2759"/>
<evidence type="ECO:0000256" key="7">
    <source>
        <dbReference type="ARBA" id="ARBA00023211"/>
    </source>
</evidence>